<dbReference type="HOGENOM" id="CLU_1495202_0_0_10"/>
<dbReference type="InterPro" id="IPR026444">
    <property type="entry name" value="Secre_tail"/>
</dbReference>
<evidence type="ECO:0000256" key="1">
    <source>
        <dbReference type="SAM" id="SignalP"/>
    </source>
</evidence>
<feature type="signal peptide" evidence="1">
    <location>
        <begin position="1"/>
        <end position="22"/>
    </location>
</feature>
<evidence type="ECO:0000313" key="3">
    <source>
        <dbReference type="EMBL" id="AFC24013.1"/>
    </source>
</evidence>
<dbReference type="Pfam" id="PF18962">
    <property type="entry name" value="Por_Secre_tail"/>
    <property type="match status" value="1"/>
</dbReference>
<dbReference type="EMBL" id="CP002831">
    <property type="protein sequence ID" value="AFC24013.1"/>
    <property type="molecule type" value="Genomic_DNA"/>
</dbReference>
<dbReference type="KEGG" id="sgn:SGRA_1278"/>
<evidence type="ECO:0000313" key="4">
    <source>
        <dbReference type="Proteomes" id="UP000007519"/>
    </source>
</evidence>
<dbReference type="AlphaFoldDB" id="H6L599"/>
<protein>
    <recommendedName>
        <fullName evidence="2">Secretion system C-terminal sorting domain-containing protein</fullName>
    </recommendedName>
</protein>
<dbReference type="STRING" id="984262.SGRA_1278"/>
<gene>
    <name evidence="3" type="ordered locus">SGRA_1278</name>
</gene>
<proteinExistence type="predicted"/>
<accession>H6L599</accession>
<name>H6L599_SAPGL</name>
<organism evidence="3 4">
    <name type="scientific">Saprospira grandis (strain Lewin)</name>
    <dbReference type="NCBI Taxonomy" id="984262"/>
    <lineage>
        <taxon>Bacteria</taxon>
        <taxon>Pseudomonadati</taxon>
        <taxon>Bacteroidota</taxon>
        <taxon>Saprospiria</taxon>
        <taxon>Saprospirales</taxon>
        <taxon>Saprospiraceae</taxon>
        <taxon>Saprospira</taxon>
    </lineage>
</organism>
<evidence type="ECO:0000259" key="2">
    <source>
        <dbReference type="Pfam" id="PF18962"/>
    </source>
</evidence>
<dbReference type="OrthoDB" id="1491772at2"/>
<reference evidence="3 4" key="1">
    <citation type="journal article" date="2012" name="Stand. Genomic Sci.">
        <title>Complete genome sequencing and analysis of Saprospira grandis str. Lewin, a predatory marine bacterium.</title>
        <authorList>
            <person name="Saw J.H."/>
            <person name="Yuryev A."/>
            <person name="Kanbe M."/>
            <person name="Hou S."/>
            <person name="Young A.G."/>
            <person name="Aizawa S."/>
            <person name="Alam M."/>
        </authorList>
    </citation>
    <scope>NUCLEOTIDE SEQUENCE [LARGE SCALE GENOMIC DNA]</scope>
    <source>
        <strain evidence="3 4">Lewin</strain>
    </source>
</reference>
<dbReference type="Proteomes" id="UP000007519">
    <property type="component" value="Chromosome"/>
</dbReference>
<feature type="domain" description="Secretion system C-terminal sorting" evidence="2">
    <location>
        <begin position="103"/>
        <end position="170"/>
    </location>
</feature>
<feature type="chain" id="PRO_5003604063" description="Secretion system C-terminal sorting domain-containing protein" evidence="1">
    <location>
        <begin position="23"/>
        <end position="180"/>
    </location>
</feature>
<dbReference type="PROSITE" id="PS51257">
    <property type="entry name" value="PROKAR_LIPOPROTEIN"/>
    <property type="match status" value="1"/>
</dbReference>
<sequence length="180" mass="19855">MKKLNLLFLFSAMILFSLSSCGDDLAKKAGSSMTASINLEETRGAQKFSIAGDAVSIPAEDMIILKAKDKQNEEAVTGIMRSLAKAENEAQKLDVKMTMAEGPVNDIFAFSLESTTEENLTFEMYDEEGFELAANNSIEVTEGKNYKAIKVSSLKEGTYYFKLKNQAGAELNQMFSIERE</sequence>
<keyword evidence="1" id="KW-0732">Signal</keyword>
<dbReference type="RefSeq" id="WP_015691658.1">
    <property type="nucleotide sequence ID" value="NC_016940.1"/>
</dbReference>
<keyword evidence="4" id="KW-1185">Reference proteome</keyword>